<keyword evidence="1" id="KW-0812">Transmembrane</keyword>
<accession>A0A7W5TSH1</accession>
<evidence type="ECO:0000313" key="3">
    <source>
        <dbReference type="Proteomes" id="UP000547528"/>
    </source>
</evidence>
<dbReference type="Pfam" id="PF11292">
    <property type="entry name" value="DUF3093"/>
    <property type="match status" value="1"/>
</dbReference>
<dbReference type="InterPro" id="IPR021443">
    <property type="entry name" value="DUF3093"/>
</dbReference>
<comment type="caution">
    <text evidence="2">The sequence shown here is derived from an EMBL/GenBank/DDBJ whole genome shotgun (WGS) entry which is preliminary data.</text>
</comment>
<dbReference type="Proteomes" id="UP000547528">
    <property type="component" value="Unassembled WGS sequence"/>
</dbReference>
<proteinExistence type="predicted"/>
<dbReference type="AlphaFoldDB" id="A0A7W5TSH1"/>
<feature type="transmembrane region" description="Helical" evidence="1">
    <location>
        <begin position="21"/>
        <end position="39"/>
    </location>
</feature>
<dbReference type="EMBL" id="JACIBT010000001">
    <property type="protein sequence ID" value="MBB3666948.1"/>
    <property type="molecule type" value="Genomic_DNA"/>
</dbReference>
<evidence type="ECO:0008006" key="4">
    <source>
        <dbReference type="Google" id="ProtNLM"/>
    </source>
</evidence>
<organism evidence="2 3">
    <name type="scientific">Garicola koreensis</name>
    <dbReference type="NCBI Taxonomy" id="1262554"/>
    <lineage>
        <taxon>Bacteria</taxon>
        <taxon>Bacillati</taxon>
        <taxon>Actinomycetota</taxon>
        <taxon>Actinomycetes</taxon>
        <taxon>Micrococcales</taxon>
        <taxon>Micrococcaceae</taxon>
        <taxon>Garicola</taxon>
    </lineage>
</organism>
<reference evidence="2 3" key="1">
    <citation type="submission" date="2020-08" db="EMBL/GenBank/DDBJ databases">
        <title>Sequencing the genomes of 1000 actinobacteria strains.</title>
        <authorList>
            <person name="Klenk H.-P."/>
        </authorList>
    </citation>
    <scope>NUCLEOTIDE SEQUENCE [LARGE SCALE GENOMIC DNA]</scope>
    <source>
        <strain evidence="2 3">DSM 28238</strain>
    </source>
</reference>
<keyword evidence="1" id="KW-1133">Transmembrane helix</keyword>
<protein>
    <recommendedName>
        <fullName evidence="4">DUF3093 domain-containing protein</fullName>
    </recommendedName>
</protein>
<gene>
    <name evidence="2" type="ORF">FHX47_000541</name>
</gene>
<feature type="transmembrane region" description="Helical" evidence="1">
    <location>
        <begin position="45"/>
        <end position="63"/>
    </location>
</feature>
<evidence type="ECO:0000313" key="2">
    <source>
        <dbReference type="EMBL" id="MBB3666948.1"/>
    </source>
</evidence>
<dbReference type="RefSeq" id="WP_183357330.1">
    <property type="nucleotide sequence ID" value="NZ_BAABKR010000001.1"/>
</dbReference>
<keyword evidence="3" id="KW-1185">Reference proteome</keyword>
<name>A0A7W5TSH1_9MICC</name>
<evidence type="ECO:0000256" key="1">
    <source>
        <dbReference type="SAM" id="Phobius"/>
    </source>
</evidence>
<sequence length="166" mass="17986">MNSDDSLRPGLRYREKLWPGWWLWVVAVGIGASVSIAFFPVGVLYGVIALVVGIALCVAALLATTPTVEVSDEELRVGRARIAHQDLGRAAAHRGDAAREQLGPGFDARSYQCIRGWIDAVITVEVSDPQDPTPYWLFSTRHPQTLLAALGSQEPVHEAGVSISQN</sequence>
<keyword evidence="1" id="KW-0472">Membrane</keyword>